<dbReference type="EMBL" id="BLLF01002285">
    <property type="protein sequence ID" value="GFH23487.1"/>
    <property type="molecule type" value="Genomic_DNA"/>
</dbReference>
<name>A0A699ZL34_HAELA</name>
<accession>A0A699ZL34</accession>
<keyword evidence="3" id="KW-1185">Reference proteome</keyword>
<evidence type="ECO:0000256" key="1">
    <source>
        <dbReference type="SAM" id="MobiDB-lite"/>
    </source>
</evidence>
<evidence type="ECO:0000313" key="2">
    <source>
        <dbReference type="EMBL" id="GFH23487.1"/>
    </source>
</evidence>
<reference evidence="2 3" key="1">
    <citation type="submission" date="2020-02" db="EMBL/GenBank/DDBJ databases">
        <title>Draft genome sequence of Haematococcus lacustris strain NIES-144.</title>
        <authorList>
            <person name="Morimoto D."/>
            <person name="Nakagawa S."/>
            <person name="Yoshida T."/>
            <person name="Sawayama S."/>
        </authorList>
    </citation>
    <scope>NUCLEOTIDE SEQUENCE [LARGE SCALE GENOMIC DNA]</scope>
    <source>
        <strain evidence="2 3">NIES-144</strain>
    </source>
</reference>
<protein>
    <submittedName>
        <fullName evidence="2">Uncharacterized protein</fullName>
    </submittedName>
</protein>
<feature type="compositionally biased region" description="Polar residues" evidence="1">
    <location>
        <begin position="74"/>
        <end position="96"/>
    </location>
</feature>
<dbReference type="Proteomes" id="UP000485058">
    <property type="component" value="Unassembled WGS sequence"/>
</dbReference>
<evidence type="ECO:0000313" key="3">
    <source>
        <dbReference type="Proteomes" id="UP000485058"/>
    </source>
</evidence>
<dbReference type="AlphaFoldDB" id="A0A699ZL34"/>
<sequence length="125" mass="13230">MGLTSRCEGPLWGEAQPGVVQALQVVVMSRRSSSCQSCWTAVWWKRATGLRLERRQCVASTGAPPQLGLGSSGPCPNTTTTQQGYSSRATMPQQCRSEGAENGERCTYSGHGPTSCLAGGPDLQP</sequence>
<comment type="caution">
    <text evidence="2">The sequence shown here is derived from an EMBL/GenBank/DDBJ whole genome shotgun (WGS) entry which is preliminary data.</text>
</comment>
<proteinExistence type="predicted"/>
<organism evidence="2 3">
    <name type="scientific">Haematococcus lacustris</name>
    <name type="common">Green alga</name>
    <name type="synonym">Haematococcus pluvialis</name>
    <dbReference type="NCBI Taxonomy" id="44745"/>
    <lineage>
        <taxon>Eukaryota</taxon>
        <taxon>Viridiplantae</taxon>
        <taxon>Chlorophyta</taxon>
        <taxon>core chlorophytes</taxon>
        <taxon>Chlorophyceae</taxon>
        <taxon>CS clade</taxon>
        <taxon>Chlamydomonadales</taxon>
        <taxon>Haematococcaceae</taxon>
        <taxon>Haematococcus</taxon>
    </lineage>
</organism>
<gene>
    <name evidence="2" type="ORF">HaLaN_21104</name>
</gene>
<feature type="region of interest" description="Disordered" evidence="1">
    <location>
        <begin position="61"/>
        <end position="125"/>
    </location>
</feature>